<evidence type="ECO:0000256" key="3">
    <source>
        <dbReference type="ARBA" id="ARBA00022473"/>
    </source>
</evidence>
<dbReference type="SUPFAM" id="SSF57501">
    <property type="entry name" value="Cystine-knot cytokines"/>
    <property type="match status" value="1"/>
</dbReference>
<dbReference type="InterPro" id="IPR029034">
    <property type="entry name" value="Cystine-knot_cytokine"/>
</dbReference>
<evidence type="ECO:0000313" key="6">
    <source>
        <dbReference type="EnsemblMetazoa" id="BGLB005373-PB"/>
    </source>
</evidence>
<keyword evidence="5" id="KW-0732">Signal</keyword>
<evidence type="ECO:0008006" key="8">
    <source>
        <dbReference type="Google" id="ProtNLM"/>
    </source>
</evidence>
<organism evidence="6 7">
    <name type="scientific">Biomphalaria glabrata</name>
    <name type="common">Bloodfluke planorb</name>
    <name type="synonym">Freshwater snail</name>
    <dbReference type="NCBI Taxonomy" id="6526"/>
    <lineage>
        <taxon>Eukaryota</taxon>
        <taxon>Metazoa</taxon>
        <taxon>Spiralia</taxon>
        <taxon>Lophotrochozoa</taxon>
        <taxon>Mollusca</taxon>
        <taxon>Gastropoda</taxon>
        <taxon>Heterobranchia</taxon>
        <taxon>Euthyneura</taxon>
        <taxon>Panpulmonata</taxon>
        <taxon>Hygrophila</taxon>
        <taxon>Lymnaeoidea</taxon>
        <taxon>Planorbidae</taxon>
        <taxon>Biomphalaria</taxon>
    </lineage>
</organism>
<dbReference type="STRING" id="6526.A0A2C9JNN0"/>
<name>A0A2C9JNN0_BIOGL</name>
<dbReference type="Gene3D" id="2.10.90.10">
    <property type="entry name" value="Cystine-knot cytokines"/>
    <property type="match status" value="1"/>
</dbReference>
<dbReference type="GO" id="GO:0009953">
    <property type="term" value="P:dorsal/ventral pattern formation"/>
    <property type="evidence" value="ECO:0007669"/>
    <property type="project" value="TreeGrafter"/>
</dbReference>
<evidence type="ECO:0000256" key="1">
    <source>
        <dbReference type="ARBA" id="ARBA00004613"/>
    </source>
</evidence>
<dbReference type="PANTHER" id="PTHR10494">
    <property type="entry name" value="BONE MORPHOGENETIC PROTEIN INHIBITOR, NOGGIN"/>
    <property type="match status" value="1"/>
</dbReference>
<dbReference type="PANTHER" id="PTHR10494:SF6">
    <property type="entry name" value="NOGGIN"/>
    <property type="match status" value="1"/>
</dbReference>
<evidence type="ECO:0000313" key="7">
    <source>
        <dbReference type="Proteomes" id="UP000076420"/>
    </source>
</evidence>
<evidence type="ECO:0000256" key="4">
    <source>
        <dbReference type="ARBA" id="ARBA00022525"/>
    </source>
</evidence>
<dbReference type="GO" id="GO:0030514">
    <property type="term" value="P:negative regulation of BMP signaling pathway"/>
    <property type="evidence" value="ECO:0007669"/>
    <property type="project" value="InterPro"/>
</dbReference>
<dbReference type="Pfam" id="PF05806">
    <property type="entry name" value="Noggin"/>
    <property type="match status" value="1"/>
</dbReference>
<accession>A0A2C9JNN0</accession>
<dbReference type="KEGG" id="bgt:106061434"/>
<keyword evidence="4" id="KW-0964">Secreted</keyword>
<dbReference type="GO" id="GO:0005615">
    <property type="term" value="C:extracellular space"/>
    <property type="evidence" value="ECO:0007669"/>
    <property type="project" value="TreeGrafter"/>
</dbReference>
<protein>
    <recommendedName>
        <fullName evidence="8">Noggin</fullName>
    </recommendedName>
</protein>
<dbReference type="GO" id="GO:0045596">
    <property type="term" value="P:negative regulation of cell differentiation"/>
    <property type="evidence" value="ECO:0007669"/>
    <property type="project" value="InterPro"/>
</dbReference>
<dbReference type="VEuPathDB" id="VectorBase:BGLB005373"/>
<comment type="subcellular location">
    <subcellularLocation>
        <location evidence="1">Secreted</location>
    </subcellularLocation>
</comment>
<dbReference type="VEuPathDB" id="VectorBase:BGLAX_041925"/>
<dbReference type="AlphaFoldDB" id="A0A2C9JNN0"/>
<keyword evidence="3" id="KW-0217">Developmental protein</keyword>
<gene>
    <name evidence="6" type="primary">106061434</name>
</gene>
<dbReference type="Proteomes" id="UP000076420">
    <property type="component" value="Unassembled WGS sequence"/>
</dbReference>
<evidence type="ECO:0000256" key="2">
    <source>
        <dbReference type="ARBA" id="ARBA00007480"/>
    </source>
</evidence>
<dbReference type="InterPro" id="IPR008717">
    <property type="entry name" value="Noggin"/>
</dbReference>
<sequence>MSIVFKERHSVCKNKRRFYASACNIKKTKFYQRRSFTKDEVLPKTKFYQRQSFTKDKVLPKTKFYQRQSFTKDKVLPKTKFYQRQSFTKDKVLPKTKFYQRRSFTKDKVLPKTKFYQRQSFTKDKVLPKTKFYQRQVLPKTKFYQRQSFTKDKVLPKTKFYQRRSFTKDKVLPKTKFYQRQSFTKDKVLPKTSFTKDEVLPKTKSRILFFLFCFQTDRLMERMGKHFDSFWMSVEKPPNHEDLYVKGNLETPTEKNYLAFNLTGLQTILAVNDTHDNSTITTVVSSVRDWLNYQMSCPVYYEWKDLGALYWPRWIRRGMCNAKEAKCKNAKPTKESSCSWPAGMNCIPDKAKKLRVLRWQCLHHKLPFNTLPHAVFKGVEPHHVDALKKTLGVSNVVMIPSSPKDDDDPLLHLWRREDDPNHTENWKRQIYVNIKRKPYRRCRWGKIPYPVTDDCYCSS</sequence>
<comment type="similarity">
    <text evidence="2">Belongs to the noggin family.</text>
</comment>
<proteinExistence type="inferred from homology"/>
<dbReference type="EnsemblMetazoa" id="BGLB005373-RB">
    <property type="protein sequence ID" value="BGLB005373-PB"/>
    <property type="gene ID" value="BGLB005373"/>
</dbReference>
<reference evidence="6" key="1">
    <citation type="submission" date="2020-05" db="UniProtKB">
        <authorList>
            <consortium name="EnsemblMetazoa"/>
        </authorList>
    </citation>
    <scope>IDENTIFICATION</scope>
    <source>
        <strain evidence="6">BB02</strain>
    </source>
</reference>
<evidence type="ECO:0000256" key="5">
    <source>
        <dbReference type="ARBA" id="ARBA00022729"/>
    </source>
</evidence>